<keyword evidence="3" id="KW-0812">Transmembrane</keyword>
<evidence type="ECO:0000256" key="6">
    <source>
        <dbReference type="ARBA" id="ARBA00022801"/>
    </source>
</evidence>
<sequence>MATPLMFAQQVFSAFSEGVANSPCSNATVANATAASTLTGPRALPTDVTSLLSFLLSFSALSNWLKLVVLGSFLETFRRLGFYLYYKISDSFFVTAHFEDGDTCYDWMMHWLATQPSWKVARRVHVTTRTFGLSSSAVMVEGEPEDGEDVANGNRPISYLPTMDSSHVMWYKKHWMRVTRGTKEGGYYGRREDVLDICILTWDHRLLNSLLIDAKKAYEAAQENTISIYVSDTSNNWRHIASRPKRPLTSIVLDPGIKDLLHDDARDFLKSKSWYAARGIPFRRGYLLYGAPGSGKTSIIHSLAGELGLDVYVISLSRVGLDDTALNEIISELPEKCIALMEDIDAAFSQVMNREEPDEDEEKPDKPKNSEDRNKAQPPPPSTSRISLSGLLNALDGVGAQEGRILFATTNKYKSLDPALCRPGRMDIHIEFKLASQYQARELYRCFYLPDSEREKDEAEKKARTSEDVLASDNADDGDDDSGYSSINEKEVTEADPLLPVATLNTGSAVAEAVSFIGYTHGGRAPKLSPKQIAQMAASFAGLIPEREFSMAALQGYLMTYKTRPLEAIKEAPAWVAKERAESGKKVHAPPAALASIKDETEL</sequence>
<evidence type="ECO:0000259" key="14">
    <source>
        <dbReference type="SMART" id="SM00382"/>
    </source>
</evidence>
<dbReference type="AlphaFoldDB" id="A0A8H5EYJ0"/>
<dbReference type="GO" id="GO:0005524">
    <property type="term" value="F:ATP binding"/>
    <property type="evidence" value="ECO:0007669"/>
    <property type="project" value="UniProtKB-KW"/>
</dbReference>
<evidence type="ECO:0000256" key="1">
    <source>
        <dbReference type="ARBA" id="ARBA00004434"/>
    </source>
</evidence>
<evidence type="ECO:0000256" key="9">
    <source>
        <dbReference type="ARBA" id="ARBA00023128"/>
    </source>
</evidence>
<evidence type="ECO:0000256" key="13">
    <source>
        <dbReference type="SAM" id="MobiDB-lite"/>
    </source>
</evidence>
<dbReference type="SMART" id="SM00382">
    <property type="entry name" value="AAA"/>
    <property type="match status" value="1"/>
</dbReference>
<dbReference type="Proteomes" id="UP000567179">
    <property type="component" value="Unassembled WGS sequence"/>
</dbReference>
<dbReference type="InterPro" id="IPR003959">
    <property type="entry name" value="ATPase_AAA_core"/>
</dbReference>
<dbReference type="InterPro" id="IPR003593">
    <property type="entry name" value="AAA+_ATPase"/>
</dbReference>
<evidence type="ECO:0000256" key="4">
    <source>
        <dbReference type="ARBA" id="ARBA00022741"/>
    </source>
</evidence>
<evidence type="ECO:0000256" key="11">
    <source>
        <dbReference type="ARBA" id="ARBA00048778"/>
    </source>
</evidence>
<evidence type="ECO:0000256" key="12">
    <source>
        <dbReference type="RuleBase" id="RU003651"/>
    </source>
</evidence>
<keyword evidence="6" id="KW-0378">Hydrolase</keyword>
<dbReference type="Pfam" id="PF25426">
    <property type="entry name" value="AAA_lid_BCS1"/>
    <property type="match status" value="1"/>
</dbReference>
<name>A0A8H5EYJ0_9AGAR</name>
<keyword evidence="4 12" id="KW-0547">Nucleotide-binding</keyword>
<feature type="region of interest" description="Disordered" evidence="13">
    <location>
        <begin position="457"/>
        <end position="486"/>
    </location>
</feature>
<reference evidence="16 17" key="1">
    <citation type="journal article" date="2020" name="ISME J.">
        <title>Uncovering the hidden diversity of litter-decomposition mechanisms in mushroom-forming fungi.</title>
        <authorList>
            <person name="Floudas D."/>
            <person name="Bentzer J."/>
            <person name="Ahren D."/>
            <person name="Johansson T."/>
            <person name="Persson P."/>
            <person name="Tunlid A."/>
        </authorList>
    </citation>
    <scope>NUCLEOTIDE SEQUENCE [LARGE SCALE GENOMIC DNA]</scope>
    <source>
        <strain evidence="16 17">CBS 101986</strain>
    </source>
</reference>
<protein>
    <recommendedName>
        <fullName evidence="18">AAA+ ATPase domain-containing protein</fullName>
    </recommendedName>
</protein>
<evidence type="ECO:0000313" key="17">
    <source>
        <dbReference type="Proteomes" id="UP000567179"/>
    </source>
</evidence>
<evidence type="ECO:0000256" key="2">
    <source>
        <dbReference type="ARBA" id="ARBA00007448"/>
    </source>
</evidence>
<keyword evidence="8" id="KW-1133">Transmembrane helix</keyword>
<comment type="subcellular location">
    <subcellularLocation>
        <location evidence="1">Mitochondrion inner membrane</location>
        <topology evidence="1">Single-pass membrane protein</topology>
    </subcellularLocation>
</comment>
<organism evidence="16 17">
    <name type="scientific">Psilocybe cf. subviscida</name>
    <dbReference type="NCBI Taxonomy" id="2480587"/>
    <lineage>
        <taxon>Eukaryota</taxon>
        <taxon>Fungi</taxon>
        <taxon>Dikarya</taxon>
        <taxon>Basidiomycota</taxon>
        <taxon>Agaricomycotina</taxon>
        <taxon>Agaricomycetes</taxon>
        <taxon>Agaricomycetidae</taxon>
        <taxon>Agaricales</taxon>
        <taxon>Agaricineae</taxon>
        <taxon>Strophariaceae</taxon>
        <taxon>Psilocybe</taxon>
    </lineage>
</organism>
<dbReference type="PANTHER" id="PTHR23070">
    <property type="entry name" value="BCS1 AAA-TYPE ATPASE"/>
    <property type="match status" value="1"/>
</dbReference>
<evidence type="ECO:0000256" key="10">
    <source>
        <dbReference type="ARBA" id="ARBA00023136"/>
    </source>
</evidence>
<dbReference type="Gene3D" id="3.40.50.300">
    <property type="entry name" value="P-loop containing nucleotide triphosphate hydrolases"/>
    <property type="match status" value="1"/>
</dbReference>
<comment type="caution">
    <text evidence="16">The sequence shown here is derived from an EMBL/GenBank/DDBJ whole genome shotgun (WGS) entry which is preliminary data.</text>
</comment>
<evidence type="ECO:0000256" key="7">
    <source>
        <dbReference type="ARBA" id="ARBA00022840"/>
    </source>
</evidence>
<dbReference type="Pfam" id="PF00004">
    <property type="entry name" value="AAA"/>
    <property type="match status" value="2"/>
</dbReference>
<evidence type="ECO:0000259" key="15">
    <source>
        <dbReference type="SMART" id="SM01024"/>
    </source>
</evidence>
<evidence type="ECO:0000256" key="3">
    <source>
        <dbReference type="ARBA" id="ARBA00022692"/>
    </source>
</evidence>
<dbReference type="PROSITE" id="PS00674">
    <property type="entry name" value="AAA"/>
    <property type="match status" value="1"/>
</dbReference>
<dbReference type="Pfam" id="PF08740">
    <property type="entry name" value="BCS1_N"/>
    <property type="match status" value="1"/>
</dbReference>
<keyword evidence="17" id="KW-1185">Reference proteome</keyword>
<feature type="compositionally biased region" description="Basic and acidic residues" evidence="13">
    <location>
        <begin position="457"/>
        <end position="467"/>
    </location>
</feature>
<proteinExistence type="inferred from homology"/>
<dbReference type="GO" id="GO:0005743">
    <property type="term" value="C:mitochondrial inner membrane"/>
    <property type="evidence" value="ECO:0007669"/>
    <property type="project" value="UniProtKB-SubCell"/>
</dbReference>
<dbReference type="InterPro" id="IPR057495">
    <property type="entry name" value="AAA_lid_BCS1"/>
</dbReference>
<accession>A0A8H5EYJ0</accession>
<feature type="compositionally biased region" description="Basic and acidic residues" evidence="13">
    <location>
        <begin position="363"/>
        <end position="375"/>
    </location>
</feature>
<dbReference type="EMBL" id="JAACJJ010000042">
    <property type="protein sequence ID" value="KAF5316753.1"/>
    <property type="molecule type" value="Genomic_DNA"/>
</dbReference>
<keyword evidence="9" id="KW-0496">Mitochondrion</keyword>
<gene>
    <name evidence="16" type="ORF">D9619_006486</name>
</gene>
<dbReference type="InterPro" id="IPR027417">
    <property type="entry name" value="P-loop_NTPase"/>
</dbReference>
<dbReference type="InterPro" id="IPR050747">
    <property type="entry name" value="Mitochondrial_chaperone_BCS1"/>
</dbReference>
<dbReference type="SMART" id="SM01024">
    <property type="entry name" value="BCS1_N"/>
    <property type="match status" value="1"/>
</dbReference>
<feature type="region of interest" description="Disordered" evidence="13">
    <location>
        <begin position="581"/>
        <end position="603"/>
    </location>
</feature>
<evidence type="ECO:0000256" key="5">
    <source>
        <dbReference type="ARBA" id="ARBA00022792"/>
    </source>
</evidence>
<dbReference type="GO" id="GO:0016887">
    <property type="term" value="F:ATP hydrolysis activity"/>
    <property type="evidence" value="ECO:0007669"/>
    <property type="project" value="InterPro"/>
</dbReference>
<feature type="domain" description="BCS1 N-terminal" evidence="15">
    <location>
        <begin position="68"/>
        <end position="251"/>
    </location>
</feature>
<dbReference type="SUPFAM" id="SSF52540">
    <property type="entry name" value="P-loop containing nucleoside triphosphate hydrolases"/>
    <property type="match status" value="1"/>
</dbReference>
<keyword evidence="7 12" id="KW-0067">ATP-binding</keyword>
<comment type="catalytic activity">
    <reaction evidence="11">
        <text>ATP + H2O = ADP + phosphate + H(+)</text>
        <dbReference type="Rhea" id="RHEA:13065"/>
        <dbReference type="ChEBI" id="CHEBI:15377"/>
        <dbReference type="ChEBI" id="CHEBI:15378"/>
        <dbReference type="ChEBI" id="CHEBI:30616"/>
        <dbReference type="ChEBI" id="CHEBI:43474"/>
        <dbReference type="ChEBI" id="CHEBI:456216"/>
    </reaction>
    <physiologicalReaction direction="left-to-right" evidence="11">
        <dbReference type="Rhea" id="RHEA:13066"/>
    </physiologicalReaction>
</comment>
<feature type="domain" description="AAA+ ATPase" evidence="14">
    <location>
        <begin position="282"/>
        <end position="436"/>
    </location>
</feature>
<keyword evidence="5" id="KW-0999">Mitochondrion inner membrane</keyword>
<feature type="region of interest" description="Disordered" evidence="13">
    <location>
        <begin position="353"/>
        <end position="387"/>
    </location>
</feature>
<comment type="similarity">
    <text evidence="2">Belongs to the AAA ATPase family. BCS1 subfamily.</text>
</comment>
<dbReference type="OrthoDB" id="10251412at2759"/>
<evidence type="ECO:0008006" key="18">
    <source>
        <dbReference type="Google" id="ProtNLM"/>
    </source>
</evidence>
<dbReference type="InterPro" id="IPR003960">
    <property type="entry name" value="ATPase_AAA_CS"/>
</dbReference>
<evidence type="ECO:0000256" key="8">
    <source>
        <dbReference type="ARBA" id="ARBA00022989"/>
    </source>
</evidence>
<dbReference type="InterPro" id="IPR014851">
    <property type="entry name" value="BCS1_N"/>
</dbReference>
<keyword evidence="10" id="KW-0472">Membrane</keyword>
<evidence type="ECO:0000313" key="16">
    <source>
        <dbReference type="EMBL" id="KAF5316753.1"/>
    </source>
</evidence>